<dbReference type="EMBL" id="KV429074">
    <property type="protein sequence ID" value="KZT67638.1"/>
    <property type="molecule type" value="Genomic_DNA"/>
</dbReference>
<sequence>MSTEHSIAKASFVKESLNKEKEPDKAMHTSAYALLVVELSCYNHTHRRMWHSLEPQPQEWLPDAIYLEIDPFKHITIKVTKANEVSDNVGGFHIADHAVKTLFINKFLPVNNKVAGLIEVNVFNIEEVLENCAAWSYSEYTNHAYQDDELKYDEATFIRLTGPFVARTHVDATEKNTKATQKPNREVEQWYARPLHL</sequence>
<gene>
    <name evidence="1" type="ORF">DAEQUDRAFT_767000</name>
</gene>
<dbReference type="OrthoDB" id="10642587at2759"/>
<reference evidence="1 2" key="1">
    <citation type="journal article" date="2016" name="Mol. Biol. Evol.">
        <title>Comparative Genomics of Early-Diverging Mushroom-Forming Fungi Provides Insights into the Origins of Lignocellulose Decay Capabilities.</title>
        <authorList>
            <person name="Nagy L.G."/>
            <person name="Riley R."/>
            <person name="Tritt A."/>
            <person name="Adam C."/>
            <person name="Daum C."/>
            <person name="Floudas D."/>
            <person name="Sun H."/>
            <person name="Yadav J.S."/>
            <person name="Pangilinan J."/>
            <person name="Larsson K.H."/>
            <person name="Matsuura K."/>
            <person name="Barry K."/>
            <person name="Labutti K."/>
            <person name="Kuo R."/>
            <person name="Ohm R.A."/>
            <person name="Bhattacharya S.S."/>
            <person name="Shirouzu T."/>
            <person name="Yoshinaga Y."/>
            <person name="Martin F.M."/>
            <person name="Grigoriev I.V."/>
            <person name="Hibbett D.S."/>
        </authorList>
    </citation>
    <scope>NUCLEOTIDE SEQUENCE [LARGE SCALE GENOMIC DNA]</scope>
    <source>
        <strain evidence="1 2">L-15889</strain>
    </source>
</reference>
<keyword evidence="2" id="KW-1185">Reference proteome</keyword>
<dbReference type="AlphaFoldDB" id="A0A165P1C0"/>
<organism evidence="1 2">
    <name type="scientific">Daedalea quercina L-15889</name>
    <dbReference type="NCBI Taxonomy" id="1314783"/>
    <lineage>
        <taxon>Eukaryota</taxon>
        <taxon>Fungi</taxon>
        <taxon>Dikarya</taxon>
        <taxon>Basidiomycota</taxon>
        <taxon>Agaricomycotina</taxon>
        <taxon>Agaricomycetes</taxon>
        <taxon>Polyporales</taxon>
        <taxon>Fomitopsis</taxon>
    </lineage>
</organism>
<name>A0A165P1C0_9APHY</name>
<accession>A0A165P1C0</accession>
<evidence type="ECO:0000313" key="1">
    <source>
        <dbReference type="EMBL" id="KZT67638.1"/>
    </source>
</evidence>
<evidence type="ECO:0000313" key="2">
    <source>
        <dbReference type="Proteomes" id="UP000076727"/>
    </source>
</evidence>
<proteinExistence type="predicted"/>
<dbReference type="Proteomes" id="UP000076727">
    <property type="component" value="Unassembled WGS sequence"/>
</dbReference>
<protein>
    <submittedName>
        <fullName evidence="1">Uncharacterized protein</fullName>
    </submittedName>
</protein>